<dbReference type="InterPro" id="IPR036273">
    <property type="entry name" value="CRAL/TRIO_N_dom_sf"/>
</dbReference>
<dbReference type="PANTHER" id="PTHR37159:SF1">
    <property type="entry name" value="GH11867P"/>
    <property type="match status" value="1"/>
</dbReference>
<feature type="domain" description="CRAL/TRIO N-terminal" evidence="1">
    <location>
        <begin position="7"/>
        <end position="32"/>
    </location>
</feature>
<sequence length="206" mass="24350">IFNLYTDDFLILRFLRVCKFNLEKTKIRIKNHYKQRSDLPEWHMNKDPFLPKLQELLDMGFASMYKTINVIHRKHKMSSKRSEKAGVGGIYQRDMAITQFAFIGYVLIVPKSIGLCNNPQKEEALNHFWRVIGHILNLCRKTAAETRELCQKVSHILTEYLYNAPSEFYQMALAILDGLWYMDITLDKHAFLKFTYQLRGIECEYS</sequence>
<evidence type="ECO:0000313" key="2">
    <source>
        <dbReference type="EMBL" id="TGZ38945.1"/>
    </source>
</evidence>
<evidence type="ECO:0000313" key="3">
    <source>
        <dbReference type="Proteomes" id="UP000310200"/>
    </source>
</evidence>
<dbReference type="Gene3D" id="1.10.8.20">
    <property type="entry name" value="N-terminal domain of phosphatidylinositol transfer protein sec14p"/>
    <property type="match status" value="1"/>
</dbReference>
<name>A0A4S2JRK0_9HYME</name>
<protein>
    <recommendedName>
        <fullName evidence="1">CRAL/TRIO N-terminal domain-containing protein</fullName>
    </recommendedName>
</protein>
<dbReference type="AlphaFoldDB" id="A0A4S2JRK0"/>
<dbReference type="InterPro" id="IPR011074">
    <property type="entry name" value="CRAL/TRIO_N_dom"/>
</dbReference>
<comment type="caution">
    <text evidence="2">The sequence shown here is derived from an EMBL/GenBank/DDBJ whole genome shotgun (WGS) entry which is preliminary data.</text>
</comment>
<feature type="non-terminal residue" evidence="2">
    <location>
        <position position="1"/>
    </location>
</feature>
<dbReference type="SMART" id="SM01100">
    <property type="entry name" value="CRAL_TRIO_N"/>
    <property type="match status" value="1"/>
</dbReference>
<reference evidence="2 3" key="1">
    <citation type="journal article" date="2019" name="Philos. Trans. R. Soc. Lond., B, Biol. Sci.">
        <title>Ant behaviour and brain gene expression of defending hosts depend on the ecological success of the intruding social parasite.</title>
        <authorList>
            <person name="Kaur R."/>
            <person name="Stoldt M."/>
            <person name="Jongepier E."/>
            <person name="Feldmeyer B."/>
            <person name="Menzel F."/>
            <person name="Bornberg-Bauer E."/>
            <person name="Foitzik S."/>
        </authorList>
    </citation>
    <scope>NUCLEOTIDE SEQUENCE [LARGE SCALE GENOMIC DNA]</scope>
    <source>
        <tissue evidence="2">Whole body</tissue>
    </source>
</reference>
<dbReference type="SUPFAM" id="SSF46938">
    <property type="entry name" value="CRAL/TRIO N-terminal domain"/>
    <property type="match status" value="1"/>
</dbReference>
<keyword evidence="3" id="KW-1185">Reference proteome</keyword>
<dbReference type="Proteomes" id="UP000310200">
    <property type="component" value="Unassembled WGS sequence"/>
</dbReference>
<feature type="non-terminal residue" evidence="2">
    <location>
        <position position="206"/>
    </location>
</feature>
<dbReference type="STRING" id="300112.A0A4S2JRK0"/>
<organism evidence="2 3">
    <name type="scientific">Temnothorax longispinosus</name>
    <dbReference type="NCBI Taxonomy" id="300112"/>
    <lineage>
        <taxon>Eukaryota</taxon>
        <taxon>Metazoa</taxon>
        <taxon>Ecdysozoa</taxon>
        <taxon>Arthropoda</taxon>
        <taxon>Hexapoda</taxon>
        <taxon>Insecta</taxon>
        <taxon>Pterygota</taxon>
        <taxon>Neoptera</taxon>
        <taxon>Endopterygota</taxon>
        <taxon>Hymenoptera</taxon>
        <taxon>Apocrita</taxon>
        <taxon>Aculeata</taxon>
        <taxon>Formicoidea</taxon>
        <taxon>Formicidae</taxon>
        <taxon>Myrmicinae</taxon>
        <taxon>Temnothorax</taxon>
    </lineage>
</organism>
<dbReference type="PANTHER" id="PTHR37159">
    <property type="entry name" value="GH11867P"/>
    <property type="match status" value="1"/>
</dbReference>
<accession>A0A4S2JRK0</accession>
<evidence type="ECO:0000259" key="1">
    <source>
        <dbReference type="SMART" id="SM01100"/>
    </source>
</evidence>
<gene>
    <name evidence="2" type="ORF">DBV15_12730</name>
</gene>
<proteinExistence type="predicted"/>
<dbReference type="EMBL" id="QBLH01003332">
    <property type="protein sequence ID" value="TGZ38945.1"/>
    <property type="molecule type" value="Genomic_DNA"/>
</dbReference>